<evidence type="ECO:0008006" key="3">
    <source>
        <dbReference type="Google" id="ProtNLM"/>
    </source>
</evidence>
<evidence type="ECO:0000313" key="2">
    <source>
        <dbReference type="Proteomes" id="UP000326944"/>
    </source>
</evidence>
<proteinExistence type="predicted"/>
<dbReference type="Proteomes" id="UP000326944">
    <property type="component" value="Chromosome"/>
</dbReference>
<organism evidence="1 2">
    <name type="scientific">Sulfurimonas lithotrophica</name>
    <dbReference type="NCBI Taxonomy" id="2590022"/>
    <lineage>
        <taxon>Bacteria</taxon>
        <taxon>Pseudomonadati</taxon>
        <taxon>Campylobacterota</taxon>
        <taxon>Epsilonproteobacteria</taxon>
        <taxon>Campylobacterales</taxon>
        <taxon>Sulfurimonadaceae</taxon>
        <taxon>Sulfurimonas</taxon>
    </lineage>
</organism>
<name>A0A5P8P448_9BACT</name>
<gene>
    <name evidence="1" type="ORF">FJR48_08050</name>
</gene>
<dbReference type="EMBL" id="CP043617">
    <property type="protein sequence ID" value="QFR50464.1"/>
    <property type="molecule type" value="Genomic_DNA"/>
</dbReference>
<sequence>MKVPKPKDAKKPQAKQIIIVKKIKPSDIEFDFFGTRLGFNISQDIKSASFYPRDQEGIINFFDSLAASEYVQLLEDIKNVKKDLNLNDWGLYLLVHELSKRVYNIEDNSKLLSWFIFNKLGYAVKIGLVDKHVVLLHYSEKIIYSTPSYSFANKKFYAISKYAKGHLGRLYSYEQNYPGSDKPLDLSLNTLPKFTQNTQDKELGFKDFKVSIKYNQNIIDFMGTYPQADYDTFFNAPMQKDTYEQLAVAIKKYVDGKKTSEALNFVLHFVQKSFEYQRDEEQFGREKVMFAQEALYYDKSDCEDRAVLFSYLVKKLFKIGVLGVKYKDHMATALYIPMSGDSVKAGSKRFVIADPTYINSNIGQSMPKYRPIKPQSFIMVNKN</sequence>
<keyword evidence="2" id="KW-1185">Reference proteome</keyword>
<dbReference type="Gene3D" id="3.10.620.30">
    <property type="match status" value="1"/>
</dbReference>
<reference evidence="1 2" key="1">
    <citation type="submission" date="2019-09" db="EMBL/GenBank/DDBJ databases">
        <title>Sulfurimonas gotlandica sp. nov., a chemoautotrophic and psychrotolerant epsilonproteobacterium isolated from a pelagic redoxcline, and an emended description of the genus Sulfurimonas.</title>
        <authorList>
            <person name="Wang S."/>
            <person name="Jiang L."/>
            <person name="Shao S."/>
        </authorList>
    </citation>
    <scope>NUCLEOTIDE SEQUENCE [LARGE SCALE GENOMIC DNA]</scope>
    <source>
        <strain evidence="1 2">GYSZ_1</strain>
    </source>
</reference>
<dbReference type="OrthoDB" id="9816224at2"/>
<evidence type="ECO:0000313" key="1">
    <source>
        <dbReference type="EMBL" id="QFR50464.1"/>
    </source>
</evidence>
<dbReference type="KEGG" id="sulg:FJR48_08050"/>
<dbReference type="AlphaFoldDB" id="A0A5P8P448"/>
<protein>
    <recommendedName>
        <fullName evidence="3">Transglutaminase-like domain-containing protein</fullName>
    </recommendedName>
</protein>
<accession>A0A5P8P448</accession>